<dbReference type="InterPro" id="IPR001129">
    <property type="entry name" value="Membr-assoc_MAPEG"/>
</dbReference>
<dbReference type="PANTHER" id="PTHR35371:SF1">
    <property type="entry name" value="BLR7753 PROTEIN"/>
    <property type="match status" value="1"/>
</dbReference>
<dbReference type="Pfam" id="PF01124">
    <property type="entry name" value="MAPEG"/>
    <property type="match status" value="1"/>
</dbReference>
<comment type="caution">
    <text evidence="5">The sequence shown here is derived from an EMBL/GenBank/DDBJ whole genome shotgun (WGS) entry which is preliminary data.</text>
</comment>
<dbReference type="EMBL" id="JAGMWT010000004">
    <property type="protein sequence ID" value="KAH7130609.1"/>
    <property type="molecule type" value="Genomic_DNA"/>
</dbReference>
<accession>A0A9P9ITQ6</accession>
<keyword evidence="3" id="KW-1133">Transmembrane helix</keyword>
<reference evidence="5" key="1">
    <citation type="journal article" date="2021" name="Nat. Commun.">
        <title>Genetic determinants of endophytism in the Arabidopsis root mycobiome.</title>
        <authorList>
            <person name="Mesny F."/>
            <person name="Miyauchi S."/>
            <person name="Thiergart T."/>
            <person name="Pickel B."/>
            <person name="Atanasova L."/>
            <person name="Karlsson M."/>
            <person name="Huettel B."/>
            <person name="Barry K.W."/>
            <person name="Haridas S."/>
            <person name="Chen C."/>
            <person name="Bauer D."/>
            <person name="Andreopoulos W."/>
            <person name="Pangilinan J."/>
            <person name="LaButti K."/>
            <person name="Riley R."/>
            <person name="Lipzen A."/>
            <person name="Clum A."/>
            <person name="Drula E."/>
            <person name="Henrissat B."/>
            <person name="Kohler A."/>
            <person name="Grigoriev I.V."/>
            <person name="Martin F.M."/>
            <person name="Hacquard S."/>
        </authorList>
    </citation>
    <scope>NUCLEOTIDE SEQUENCE</scope>
    <source>
        <strain evidence="5">MPI-CAGE-CH-0243</strain>
    </source>
</reference>
<protein>
    <submittedName>
        <fullName evidence="5">Uncharacterized protein</fullName>
    </submittedName>
</protein>
<dbReference type="GO" id="GO:0016020">
    <property type="term" value="C:membrane"/>
    <property type="evidence" value="ECO:0007669"/>
    <property type="project" value="UniProtKB-SubCell"/>
</dbReference>
<comment type="subcellular location">
    <subcellularLocation>
        <location evidence="1">Membrane</location>
    </subcellularLocation>
</comment>
<dbReference type="AlphaFoldDB" id="A0A9P9ITQ6"/>
<name>A0A9P9ITQ6_9PLEO</name>
<sequence>MPTFFDTHNPSILAIPVFHILSVLPHSYALFVASPNGVSTWDNRNPRSTTLRSKLQDKLDPERFAYYERLKACHANGMENLPLFATAVILGNLGGLGRGTMTRFAAAIIAIRLAYTATYATTNTQGPTVIRSGLWVVQVALCFRTLIKAAKALGGGRVGY</sequence>
<evidence type="ECO:0000313" key="5">
    <source>
        <dbReference type="EMBL" id="KAH7130609.1"/>
    </source>
</evidence>
<evidence type="ECO:0000256" key="1">
    <source>
        <dbReference type="ARBA" id="ARBA00004370"/>
    </source>
</evidence>
<dbReference type="SUPFAM" id="SSF161084">
    <property type="entry name" value="MAPEG domain-like"/>
    <property type="match status" value="1"/>
</dbReference>
<gene>
    <name evidence="5" type="ORF">B0J11DRAFT_613205</name>
</gene>
<evidence type="ECO:0000313" key="6">
    <source>
        <dbReference type="Proteomes" id="UP000700596"/>
    </source>
</evidence>
<dbReference type="OrthoDB" id="2122304at2759"/>
<evidence type="ECO:0000256" key="2">
    <source>
        <dbReference type="ARBA" id="ARBA00022692"/>
    </source>
</evidence>
<dbReference type="InterPro" id="IPR023352">
    <property type="entry name" value="MAPEG-like_dom_sf"/>
</dbReference>
<keyword evidence="4" id="KW-0472">Membrane</keyword>
<dbReference type="PANTHER" id="PTHR35371">
    <property type="entry name" value="INNER MEMBRANE PROTEIN"/>
    <property type="match status" value="1"/>
</dbReference>
<dbReference type="Gene3D" id="1.20.120.550">
    <property type="entry name" value="Membrane associated eicosanoid/glutathione metabolism-like domain"/>
    <property type="match status" value="1"/>
</dbReference>
<evidence type="ECO:0000256" key="4">
    <source>
        <dbReference type="ARBA" id="ARBA00023136"/>
    </source>
</evidence>
<organism evidence="5 6">
    <name type="scientific">Dendryphion nanum</name>
    <dbReference type="NCBI Taxonomy" id="256645"/>
    <lineage>
        <taxon>Eukaryota</taxon>
        <taxon>Fungi</taxon>
        <taxon>Dikarya</taxon>
        <taxon>Ascomycota</taxon>
        <taxon>Pezizomycotina</taxon>
        <taxon>Dothideomycetes</taxon>
        <taxon>Pleosporomycetidae</taxon>
        <taxon>Pleosporales</taxon>
        <taxon>Torulaceae</taxon>
        <taxon>Dendryphion</taxon>
    </lineage>
</organism>
<dbReference type="Proteomes" id="UP000700596">
    <property type="component" value="Unassembled WGS sequence"/>
</dbReference>
<evidence type="ECO:0000256" key="3">
    <source>
        <dbReference type="ARBA" id="ARBA00022989"/>
    </source>
</evidence>
<keyword evidence="2" id="KW-0812">Transmembrane</keyword>
<keyword evidence="6" id="KW-1185">Reference proteome</keyword>
<proteinExistence type="predicted"/>